<dbReference type="InterPro" id="IPR036388">
    <property type="entry name" value="WH-like_DNA-bd_sf"/>
</dbReference>
<dbReference type="GO" id="GO:0000976">
    <property type="term" value="F:transcription cis-regulatory region binding"/>
    <property type="evidence" value="ECO:0007669"/>
    <property type="project" value="TreeGrafter"/>
</dbReference>
<dbReference type="Pfam" id="PF03466">
    <property type="entry name" value="LysR_substrate"/>
    <property type="match status" value="1"/>
</dbReference>
<dbReference type="InterPro" id="IPR036390">
    <property type="entry name" value="WH_DNA-bd_sf"/>
</dbReference>
<sequence>MTLTELRYLLAIVDADLNISAAAQRVHGTQPSLSRSLKQLEDELGFQVFTRHGRSLAEITPAGREVIEIARRIVADAASLRTYAANQRGDTSGELALATARTYARHVLPPLLSILVDHYPNLDVQIQGLGEGEVFERLSHNDVDIALVSTAGDRMPEGIAIPLFTWRRVVLVERSHPLASLGRAPTLAELGRYPLVTYDASRRPESTLRLAMGQVGMEPRFACSAQDADLIKVYVRAGLGVGLVAELAIEAKDHDDFCVLPADPALPACISWALLPSGRVARDYTLDLIRLLAPQLDTRDIRRVLEGSSVAEWPMPREWARPGALAA</sequence>
<comment type="similarity">
    <text evidence="1">Belongs to the LysR transcriptional regulatory family.</text>
</comment>
<proteinExistence type="inferred from homology"/>
<dbReference type="PRINTS" id="PR00039">
    <property type="entry name" value="HTHLYSR"/>
</dbReference>
<evidence type="ECO:0000256" key="3">
    <source>
        <dbReference type="ARBA" id="ARBA00023125"/>
    </source>
</evidence>
<dbReference type="GO" id="GO:0019344">
    <property type="term" value="P:cysteine biosynthetic process"/>
    <property type="evidence" value="ECO:0007669"/>
    <property type="project" value="TreeGrafter"/>
</dbReference>
<gene>
    <name evidence="6" type="ORF">SAMN02745674_00468</name>
</gene>
<keyword evidence="3 6" id="KW-0238">DNA-binding</keyword>
<feature type="domain" description="HTH lysR-type" evidence="5">
    <location>
        <begin position="1"/>
        <end position="60"/>
    </location>
</feature>
<dbReference type="InterPro" id="IPR005119">
    <property type="entry name" value="LysR_subst-bd"/>
</dbReference>
<dbReference type="PANTHER" id="PTHR30126:SF6">
    <property type="entry name" value="HTH-TYPE TRANSCRIPTIONAL REGULATOR CYSB-RELATED"/>
    <property type="match status" value="1"/>
</dbReference>
<dbReference type="GO" id="GO:0003700">
    <property type="term" value="F:DNA-binding transcription factor activity"/>
    <property type="evidence" value="ECO:0007669"/>
    <property type="project" value="InterPro"/>
</dbReference>
<keyword evidence="4" id="KW-0804">Transcription</keyword>
<protein>
    <submittedName>
        <fullName evidence="6">DNA-binding transcriptional regulator, LysR family</fullName>
    </submittedName>
</protein>
<evidence type="ECO:0000313" key="7">
    <source>
        <dbReference type="Proteomes" id="UP000190061"/>
    </source>
</evidence>
<dbReference type="PANTHER" id="PTHR30126">
    <property type="entry name" value="HTH-TYPE TRANSCRIPTIONAL REGULATOR"/>
    <property type="match status" value="1"/>
</dbReference>
<dbReference type="InterPro" id="IPR000847">
    <property type="entry name" value="LysR_HTH_N"/>
</dbReference>
<keyword evidence="7" id="KW-1185">Reference proteome</keyword>
<dbReference type="STRING" id="1122188.SAMN02745674_00468"/>
<evidence type="ECO:0000256" key="4">
    <source>
        <dbReference type="ARBA" id="ARBA00023163"/>
    </source>
</evidence>
<dbReference type="OrthoDB" id="5297026at2"/>
<accession>A0A1T4MKY7</accession>
<reference evidence="6 7" key="1">
    <citation type="submission" date="2017-02" db="EMBL/GenBank/DDBJ databases">
        <authorList>
            <person name="Peterson S.W."/>
        </authorList>
    </citation>
    <scope>NUCLEOTIDE SEQUENCE [LARGE SCALE GENOMIC DNA]</scope>
    <source>
        <strain evidence="6 7">DSM 21749</strain>
    </source>
</reference>
<dbReference type="SUPFAM" id="SSF53850">
    <property type="entry name" value="Periplasmic binding protein-like II"/>
    <property type="match status" value="1"/>
</dbReference>
<dbReference type="SUPFAM" id="SSF46785">
    <property type="entry name" value="Winged helix' DNA-binding domain"/>
    <property type="match status" value="1"/>
</dbReference>
<dbReference type="Gene3D" id="1.10.10.10">
    <property type="entry name" value="Winged helix-like DNA-binding domain superfamily/Winged helix DNA-binding domain"/>
    <property type="match status" value="1"/>
</dbReference>
<evidence type="ECO:0000259" key="5">
    <source>
        <dbReference type="PROSITE" id="PS50931"/>
    </source>
</evidence>
<name>A0A1T4MKY7_9GAMM</name>
<dbReference type="Pfam" id="PF00126">
    <property type="entry name" value="HTH_1"/>
    <property type="match status" value="1"/>
</dbReference>
<dbReference type="Gene3D" id="3.40.190.10">
    <property type="entry name" value="Periplasmic binding protein-like II"/>
    <property type="match status" value="2"/>
</dbReference>
<dbReference type="EMBL" id="FUXP01000001">
    <property type="protein sequence ID" value="SJZ67531.1"/>
    <property type="molecule type" value="Genomic_DNA"/>
</dbReference>
<dbReference type="RefSeq" id="WP_078757073.1">
    <property type="nucleotide sequence ID" value="NZ_FUXP01000001.1"/>
</dbReference>
<evidence type="ECO:0000313" key="6">
    <source>
        <dbReference type="EMBL" id="SJZ67531.1"/>
    </source>
</evidence>
<dbReference type="PROSITE" id="PS50931">
    <property type="entry name" value="HTH_LYSR"/>
    <property type="match status" value="1"/>
</dbReference>
<evidence type="ECO:0000256" key="1">
    <source>
        <dbReference type="ARBA" id="ARBA00009437"/>
    </source>
</evidence>
<keyword evidence="2" id="KW-0805">Transcription regulation</keyword>
<evidence type="ECO:0000256" key="2">
    <source>
        <dbReference type="ARBA" id="ARBA00023015"/>
    </source>
</evidence>
<organism evidence="6 7">
    <name type="scientific">Lysobacter spongiicola DSM 21749</name>
    <dbReference type="NCBI Taxonomy" id="1122188"/>
    <lineage>
        <taxon>Bacteria</taxon>
        <taxon>Pseudomonadati</taxon>
        <taxon>Pseudomonadota</taxon>
        <taxon>Gammaproteobacteria</taxon>
        <taxon>Lysobacterales</taxon>
        <taxon>Lysobacteraceae</taxon>
        <taxon>Novilysobacter</taxon>
    </lineage>
</organism>
<dbReference type="AlphaFoldDB" id="A0A1T4MKY7"/>
<dbReference type="Proteomes" id="UP000190061">
    <property type="component" value="Unassembled WGS sequence"/>
</dbReference>